<evidence type="ECO:0000313" key="2">
    <source>
        <dbReference type="EMBL" id="KAK2103263.1"/>
    </source>
</evidence>
<sequence>MKKMNLKEEHLSFSTHSPADTGHAHAHTCTLQLGSLARVSLPGPRVCAKRPVPLCRGQEFSKVSLAILHPLPLQPQESIQAGMAMRETWPQSQESLPCHRDSQATVSSKEAEVAGESEDDLPGSSRTPSAHGQEEQHPFQDIQLRHLKPPAAQLGEANSSPQVLGIPRASPAAGSWGHHHLTLSRWKLPLSHLTQIKK</sequence>
<feature type="region of interest" description="Disordered" evidence="1">
    <location>
        <begin position="1"/>
        <end position="23"/>
    </location>
</feature>
<protein>
    <submittedName>
        <fullName evidence="2">Uncharacterized protein</fullName>
    </submittedName>
</protein>
<keyword evidence="3" id="KW-1185">Reference proteome</keyword>
<gene>
    <name evidence="2" type="ORF">P7K49_017119</name>
</gene>
<feature type="region of interest" description="Disordered" evidence="1">
    <location>
        <begin position="86"/>
        <end position="137"/>
    </location>
</feature>
<comment type="caution">
    <text evidence="2">The sequence shown here is derived from an EMBL/GenBank/DDBJ whole genome shotgun (WGS) entry which is preliminary data.</text>
</comment>
<name>A0ABQ9V1K4_SAGOE</name>
<reference evidence="2 3" key="1">
    <citation type="submission" date="2023-05" db="EMBL/GenBank/DDBJ databases">
        <title>B98-5 Cell Line De Novo Hybrid Assembly: An Optical Mapping Approach.</title>
        <authorList>
            <person name="Kananen K."/>
            <person name="Auerbach J.A."/>
            <person name="Kautto E."/>
            <person name="Blachly J.S."/>
        </authorList>
    </citation>
    <scope>NUCLEOTIDE SEQUENCE [LARGE SCALE GENOMIC DNA]</scope>
    <source>
        <strain evidence="2">B95-8</strain>
        <tissue evidence="2">Cell line</tissue>
    </source>
</reference>
<accession>A0ABQ9V1K4</accession>
<organism evidence="2 3">
    <name type="scientific">Saguinus oedipus</name>
    <name type="common">Cotton-top tamarin</name>
    <name type="synonym">Oedipomidas oedipus</name>
    <dbReference type="NCBI Taxonomy" id="9490"/>
    <lineage>
        <taxon>Eukaryota</taxon>
        <taxon>Metazoa</taxon>
        <taxon>Chordata</taxon>
        <taxon>Craniata</taxon>
        <taxon>Vertebrata</taxon>
        <taxon>Euteleostomi</taxon>
        <taxon>Mammalia</taxon>
        <taxon>Eutheria</taxon>
        <taxon>Euarchontoglires</taxon>
        <taxon>Primates</taxon>
        <taxon>Haplorrhini</taxon>
        <taxon>Platyrrhini</taxon>
        <taxon>Cebidae</taxon>
        <taxon>Callitrichinae</taxon>
        <taxon>Saguinus</taxon>
    </lineage>
</organism>
<evidence type="ECO:0000313" key="3">
    <source>
        <dbReference type="Proteomes" id="UP001266305"/>
    </source>
</evidence>
<dbReference type="Proteomes" id="UP001266305">
    <property type="component" value="Unassembled WGS sequence"/>
</dbReference>
<proteinExistence type="predicted"/>
<dbReference type="EMBL" id="JASSZA010000008">
    <property type="protein sequence ID" value="KAK2103263.1"/>
    <property type="molecule type" value="Genomic_DNA"/>
</dbReference>
<feature type="compositionally biased region" description="Basic and acidic residues" evidence="1">
    <location>
        <begin position="1"/>
        <end position="11"/>
    </location>
</feature>
<evidence type="ECO:0000256" key="1">
    <source>
        <dbReference type="SAM" id="MobiDB-lite"/>
    </source>
</evidence>